<feature type="region of interest" description="Disordered" evidence="2">
    <location>
        <begin position="61"/>
        <end position="81"/>
    </location>
</feature>
<comment type="subcellular location">
    <subcellularLocation>
        <location evidence="1">Cell membrane</location>
        <topology evidence="1">Peripheral membrane protein</topology>
        <orientation evidence="1">Cytoplasmic side</orientation>
    </subcellularLocation>
</comment>
<dbReference type="HAMAP" id="MF_00386">
    <property type="entry name" value="UPF0161_YidD"/>
    <property type="match status" value="1"/>
</dbReference>
<evidence type="ECO:0000313" key="3">
    <source>
        <dbReference type="EMBL" id="PQJ55144.1"/>
    </source>
</evidence>
<dbReference type="PANTHER" id="PTHR33383">
    <property type="entry name" value="MEMBRANE PROTEIN INSERTION EFFICIENCY FACTOR-RELATED"/>
    <property type="match status" value="1"/>
</dbReference>
<dbReference type="AlphaFoldDB" id="A0A2S7UYS0"/>
<comment type="function">
    <text evidence="1">Could be involved in insertion of integral membrane proteins into the membrane.</text>
</comment>
<evidence type="ECO:0000256" key="1">
    <source>
        <dbReference type="HAMAP-Rule" id="MF_00386"/>
    </source>
</evidence>
<protein>
    <recommendedName>
        <fullName evidence="1">Putative membrane protein insertion efficiency factor</fullName>
    </recommendedName>
</protein>
<proteinExistence type="inferred from homology"/>
<dbReference type="Pfam" id="PF01809">
    <property type="entry name" value="YidD"/>
    <property type="match status" value="1"/>
</dbReference>
<dbReference type="OrthoDB" id="9801753at2"/>
<evidence type="ECO:0000256" key="2">
    <source>
        <dbReference type="SAM" id="MobiDB-lite"/>
    </source>
</evidence>
<keyword evidence="4" id="KW-1185">Reference proteome</keyword>
<accession>A0A2S7UYS0</accession>
<comment type="similarity">
    <text evidence="1">Belongs to the UPF0161 family.</text>
</comment>
<dbReference type="EMBL" id="MSCH01000003">
    <property type="protein sequence ID" value="PQJ55144.1"/>
    <property type="molecule type" value="Genomic_DNA"/>
</dbReference>
<dbReference type="GO" id="GO:0005886">
    <property type="term" value="C:plasma membrane"/>
    <property type="evidence" value="ECO:0007669"/>
    <property type="project" value="UniProtKB-SubCell"/>
</dbReference>
<sequence length="81" mass="9320">MRAILKTIIRFYQKAISPWFPAKCRFYPSCSEYAIDAINHHGSIKGCWLSLKRILRCNPFSQGGFDPVPNSTQSNIEKKEN</sequence>
<dbReference type="InterPro" id="IPR002696">
    <property type="entry name" value="Membr_insert_effic_factor_YidD"/>
</dbReference>
<keyword evidence="1" id="KW-0472">Membrane</keyword>
<evidence type="ECO:0000313" key="4">
    <source>
        <dbReference type="Proteomes" id="UP000239007"/>
    </source>
</evidence>
<dbReference type="PANTHER" id="PTHR33383:SF1">
    <property type="entry name" value="MEMBRANE PROTEIN INSERTION EFFICIENCY FACTOR-RELATED"/>
    <property type="match status" value="1"/>
</dbReference>
<dbReference type="Proteomes" id="UP000239007">
    <property type="component" value="Unassembled WGS sequence"/>
</dbReference>
<gene>
    <name evidence="3" type="ORF">BTO11_03620</name>
</gene>
<dbReference type="SMART" id="SM01234">
    <property type="entry name" value="Haemolytic"/>
    <property type="match status" value="1"/>
</dbReference>
<reference evidence="3 4" key="1">
    <citation type="submission" date="2016-12" db="EMBL/GenBank/DDBJ databases">
        <title>Diversity of luminous bacteria.</title>
        <authorList>
            <person name="Yoshizawa S."/>
            <person name="Kogure K."/>
        </authorList>
    </citation>
    <scope>NUCLEOTIDE SEQUENCE [LARGE SCALE GENOMIC DNA]</scope>
    <source>
        <strain evidence="3 4">SA4-48</strain>
    </source>
</reference>
<name>A0A2S7UYS0_9GAMM</name>
<comment type="caution">
    <text evidence="3">The sequence shown here is derived from an EMBL/GenBank/DDBJ whole genome shotgun (WGS) entry which is preliminary data.</text>
</comment>
<organism evidence="3 4">
    <name type="scientific">Psychrosphaera saromensis</name>
    <dbReference type="NCBI Taxonomy" id="716813"/>
    <lineage>
        <taxon>Bacteria</taxon>
        <taxon>Pseudomonadati</taxon>
        <taxon>Pseudomonadota</taxon>
        <taxon>Gammaproteobacteria</taxon>
        <taxon>Alteromonadales</taxon>
        <taxon>Pseudoalteromonadaceae</taxon>
        <taxon>Psychrosphaera</taxon>
    </lineage>
</organism>
<dbReference type="NCBIfam" id="TIGR00278">
    <property type="entry name" value="membrane protein insertion efficiency factor YidD"/>
    <property type="match status" value="1"/>
</dbReference>
<keyword evidence="1" id="KW-1003">Cell membrane</keyword>